<feature type="domain" description="Aminotransferase class V" evidence="1">
    <location>
        <begin position="55"/>
        <end position="303"/>
    </location>
</feature>
<dbReference type="SUPFAM" id="SSF53383">
    <property type="entry name" value="PLP-dependent transferases"/>
    <property type="match status" value="1"/>
</dbReference>
<dbReference type="AlphaFoldDB" id="A0A918A7V2"/>
<proteinExistence type="predicted"/>
<dbReference type="GO" id="GO:0008483">
    <property type="term" value="F:transaminase activity"/>
    <property type="evidence" value="ECO:0007669"/>
    <property type="project" value="UniProtKB-KW"/>
</dbReference>
<dbReference type="EMBL" id="BMNK01000005">
    <property type="protein sequence ID" value="GGP07619.1"/>
    <property type="molecule type" value="Genomic_DNA"/>
</dbReference>
<gene>
    <name evidence="2" type="ORF">GCM10012278_36120</name>
</gene>
<dbReference type="InterPro" id="IPR015424">
    <property type="entry name" value="PyrdxlP-dep_Trfase"/>
</dbReference>
<dbReference type="InterPro" id="IPR000192">
    <property type="entry name" value="Aminotrans_V_dom"/>
</dbReference>
<dbReference type="InterPro" id="IPR015422">
    <property type="entry name" value="PyrdxlP-dep_Trfase_small"/>
</dbReference>
<reference evidence="2" key="2">
    <citation type="submission" date="2020-09" db="EMBL/GenBank/DDBJ databases">
        <authorList>
            <person name="Sun Q."/>
            <person name="Zhou Y."/>
        </authorList>
    </citation>
    <scope>NUCLEOTIDE SEQUENCE</scope>
    <source>
        <strain evidence="2">CGMCC 4.7430</strain>
    </source>
</reference>
<evidence type="ECO:0000313" key="3">
    <source>
        <dbReference type="Proteomes" id="UP000660745"/>
    </source>
</evidence>
<keyword evidence="2" id="KW-0808">Transferase</keyword>
<organism evidence="2 3">
    <name type="scientific">Nonomuraea glycinis</name>
    <dbReference type="NCBI Taxonomy" id="2047744"/>
    <lineage>
        <taxon>Bacteria</taxon>
        <taxon>Bacillati</taxon>
        <taxon>Actinomycetota</taxon>
        <taxon>Actinomycetes</taxon>
        <taxon>Streptosporangiales</taxon>
        <taxon>Streptosporangiaceae</taxon>
        <taxon>Nonomuraea</taxon>
    </lineage>
</organism>
<dbReference type="InterPro" id="IPR015421">
    <property type="entry name" value="PyrdxlP-dep_Trfase_major"/>
</dbReference>
<keyword evidence="3" id="KW-1185">Reference proteome</keyword>
<evidence type="ECO:0000259" key="1">
    <source>
        <dbReference type="Pfam" id="PF00266"/>
    </source>
</evidence>
<dbReference type="Pfam" id="PF00266">
    <property type="entry name" value="Aminotran_5"/>
    <property type="match status" value="1"/>
</dbReference>
<sequence length="361" mass="38990">MSPEEFRGLFPALRSAVWLDTPGLPPGAAPVTEALHEAVSAWSSGEVDWLAWDAAAADARPLFARLIGADPATVSTLGSLAESAATVAGSLPRGRVVVAAEEFRSNLFPWLARHDVVAVPARDGATRVEDLVAALTGDTVLLAVSEVTSREGQRLDLAALREATDRVGARLFVNLTQSLGALRFDLAAVRPDYLAVHGYKWLLCPRGAAWLVTRPDRLGELTALAPSWKSTSPPHGYFGGPMRPAEDAGRCDTSPAWLSWIGARAALRLVGSLDAGRVERHCLGLARELTEQAARIGFRRVVSGPPSQIVVLRTENADRLAARLRARDIRATALGDRVRFGFHYFNDEDDVRTTLRVLAER</sequence>
<keyword evidence="2" id="KW-0032">Aminotransferase</keyword>
<dbReference type="Gene3D" id="3.40.640.10">
    <property type="entry name" value="Type I PLP-dependent aspartate aminotransferase-like (Major domain)"/>
    <property type="match status" value="1"/>
</dbReference>
<protein>
    <submittedName>
        <fullName evidence="2">Aminotransferase class V</fullName>
    </submittedName>
</protein>
<evidence type="ECO:0000313" key="2">
    <source>
        <dbReference type="EMBL" id="GGP07619.1"/>
    </source>
</evidence>
<accession>A0A918A7V2</accession>
<comment type="caution">
    <text evidence="2">The sequence shown here is derived from an EMBL/GenBank/DDBJ whole genome shotgun (WGS) entry which is preliminary data.</text>
</comment>
<name>A0A918A7V2_9ACTN</name>
<dbReference type="Proteomes" id="UP000660745">
    <property type="component" value="Unassembled WGS sequence"/>
</dbReference>
<reference evidence="2" key="1">
    <citation type="journal article" date="2014" name="Int. J. Syst. Evol. Microbiol.">
        <title>Complete genome sequence of Corynebacterium casei LMG S-19264T (=DSM 44701T), isolated from a smear-ripened cheese.</title>
        <authorList>
            <consortium name="US DOE Joint Genome Institute (JGI-PGF)"/>
            <person name="Walter F."/>
            <person name="Albersmeier A."/>
            <person name="Kalinowski J."/>
            <person name="Ruckert C."/>
        </authorList>
    </citation>
    <scope>NUCLEOTIDE SEQUENCE</scope>
    <source>
        <strain evidence="2">CGMCC 4.7430</strain>
    </source>
</reference>
<dbReference type="PANTHER" id="PTHR43586">
    <property type="entry name" value="CYSTEINE DESULFURASE"/>
    <property type="match status" value="1"/>
</dbReference>
<dbReference type="RefSeq" id="WP_189139772.1">
    <property type="nucleotide sequence ID" value="NZ_BMNK01000005.1"/>
</dbReference>
<dbReference type="Gene3D" id="3.90.1150.10">
    <property type="entry name" value="Aspartate Aminotransferase, domain 1"/>
    <property type="match status" value="1"/>
</dbReference>